<dbReference type="GO" id="GO:0004000">
    <property type="term" value="F:adenosine deaminase activity"/>
    <property type="evidence" value="ECO:0007669"/>
    <property type="project" value="UniProtKB-ARBA"/>
</dbReference>
<dbReference type="Gene3D" id="3.20.20.140">
    <property type="entry name" value="Metal-dependent hydrolases"/>
    <property type="match status" value="1"/>
</dbReference>
<gene>
    <name evidence="8" type="ORF">DXN04_04860</name>
</gene>
<name>A0A3E1P9I4_9BACT</name>
<dbReference type="InterPro" id="IPR001365">
    <property type="entry name" value="A_deaminase_dom"/>
</dbReference>
<dbReference type="GO" id="GO:0043103">
    <property type="term" value="P:hypoxanthine salvage"/>
    <property type="evidence" value="ECO:0007669"/>
    <property type="project" value="TreeGrafter"/>
</dbReference>
<evidence type="ECO:0000313" key="8">
    <source>
        <dbReference type="EMBL" id="RFM36833.1"/>
    </source>
</evidence>
<comment type="caution">
    <text evidence="8">The sequence shown here is derived from an EMBL/GenBank/DDBJ whole genome shotgun (WGS) entry which is preliminary data.</text>
</comment>
<evidence type="ECO:0000256" key="4">
    <source>
        <dbReference type="ARBA" id="ARBA00022723"/>
    </source>
</evidence>
<evidence type="ECO:0000256" key="2">
    <source>
        <dbReference type="ARBA" id="ARBA00006676"/>
    </source>
</evidence>
<dbReference type="RefSeq" id="WP_116852152.1">
    <property type="nucleotide sequence ID" value="NZ_QTJV01000001.1"/>
</dbReference>
<dbReference type="PANTHER" id="PTHR11409">
    <property type="entry name" value="ADENOSINE DEAMINASE"/>
    <property type="match status" value="1"/>
</dbReference>
<dbReference type="InterPro" id="IPR032466">
    <property type="entry name" value="Metal_Hydrolase"/>
</dbReference>
<keyword evidence="4" id="KW-0479">Metal-binding</keyword>
<keyword evidence="9" id="KW-1185">Reference proteome</keyword>
<reference evidence="8 9" key="1">
    <citation type="submission" date="2018-08" db="EMBL/GenBank/DDBJ databases">
        <title>Chitinophaga sp. K20C18050901, a novel bacterium isolated from forest soil.</title>
        <authorList>
            <person name="Wang C."/>
        </authorList>
    </citation>
    <scope>NUCLEOTIDE SEQUENCE [LARGE SCALE GENOMIC DNA]</scope>
    <source>
        <strain evidence="8 9">K20C18050901</strain>
    </source>
</reference>
<dbReference type="Proteomes" id="UP000261174">
    <property type="component" value="Unassembled WGS sequence"/>
</dbReference>
<evidence type="ECO:0000256" key="6">
    <source>
        <dbReference type="ARBA" id="ARBA00022833"/>
    </source>
</evidence>
<dbReference type="GO" id="GO:0006154">
    <property type="term" value="P:adenosine catabolic process"/>
    <property type="evidence" value="ECO:0007669"/>
    <property type="project" value="TreeGrafter"/>
</dbReference>
<evidence type="ECO:0000256" key="1">
    <source>
        <dbReference type="ARBA" id="ARBA00001947"/>
    </source>
</evidence>
<evidence type="ECO:0000259" key="7">
    <source>
        <dbReference type="Pfam" id="PF00962"/>
    </source>
</evidence>
<dbReference type="GO" id="GO:0005829">
    <property type="term" value="C:cytosol"/>
    <property type="evidence" value="ECO:0007669"/>
    <property type="project" value="TreeGrafter"/>
</dbReference>
<dbReference type="SUPFAM" id="SSF51556">
    <property type="entry name" value="Metallo-dependent hydrolases"/>
    <property type="match status" value="1"/>
</dbReference>
<dbReference type="GO" id="GO:0046103">
    <property type="term" value="P:inosine biosynthetic process"/>
    <property type="evidence" value="ECO:0007669"/>
    <property type="project" value="TreeGrafter"/>
</dbReference>
<dbReference type="EC" id="3.5.4.4" evidence="3"/>
<dbReference type="PANTHER" id="PTHR11409:SF43">
    <property type="entry name" value="ADENOSINE DEAMINASE"/>
    <property type="match status" value="1"/>
</dbReference>
<organism evidence="8 9">
    <name type="scientific">Chitinophaga silvisoli</name>
    <dbReference type="NCBI Taxonomy" id="2291814"/>
    <lineage>
        <taxon>Bacteria</taxon>
        <taxon>Pseudomonadati</taxon>
        <taxon>Bacteroidota</taxon>
        <taxon>Chitinophagia</taxon>
        <taxon>Chitinophagales</taxon>
        <taxon>Chitinophagaceae</taxon>
        <taxon>Chitinophaga</taxon>
    </lineage>
</organism>
<comment type="cofactor">
    <cofactor evidence="1">
        <name>Zn(2+)</name>
        <dbReference type="ChEBI" id="CHEBI:29105"/>
    </cofactor>
</comment>
<dbReference type="GO" id="GO:0046872">
    <property type="term" value="F:metal ion binding"/>
    <property type="evidence" value="ECO:0007669"/>
    <property type="project" value="UniProtKB-KW"/>
</dbReference>
<dbReference type="Pfam" id="PF00962">
    <property type="entry name" value="A_deaminase"/>
    <property type="match status" value="1"/>
</dbReference>
<comment type="similarity">
    <text evidence="2">Belongs to the metallo-dependent hydrolases superfamily. Adenosine and AMP deaminases family.</text>
</comment>
<feature type="domain" description="Adenosine deaminase" evidence="7">
    <location>
        <begin position="249"/>
        <end position="466"/>
    </location>
</feature>
<evidence type="ECO:0000313" key="9">
    <source>
        <dbReference type="Proteomes" id="UP000261174"/>
    </source>
</evidence>
<keyword evidence="6" id="KW-0862">Zinc</keyword>
<dbReference type="OrthoDB" id="105475at2"/>
<dbReference type="AlphaFoldDB" id="A0A3E1P9I4"/>
<evidence type="ECO:0000256" key="3">
    <source>
        <dbReference type="ARBA" id="ARBA00012784"/>
    </source>
</evidence>
<dbReference type="InterPro" id="IPR006330">
    <property type="entry name" value="Ado/ade_deaminase"/>
</dbReference>
<keyword evidence="5" id="KW-0378">Hydrolase</keyword>
<evidence type="ECO:0000256" key="5">
    <source>
        <dbReference type="ARBA" id="ARBA00022801"/>
    </source>
</evidence>
<dbReference type="EMBL" id="QTJV01000001">
    <property type="protein sequence ID" value="RFM36833.1"/>
    <property type="molecule type" value="Genomic_DNA"/>
</dbReference>
<protein>
    <recommendedName>
        <fullName evidence="3">adenosine deaminase</fullName>
        <ecNumber evidence="3">3.5.4.4</ecNumber>
    </recommendedName>
</protein>
<sequence>MKTLHKYHLLLLLFLAILAFTELPQQYRTTEEVNEYFEQIRNNPPMLTAFFTAMPKGGDLHHHYSGAIYGETYWAILTESNGWINPHTLMTDTAGAQHKAPWKHLSELGSDSLKQAYLRKISVKDYNELSGPGDQHFFSTFAGFSPVASYDIPRGLQEFKQRAIAENVSYIETIMGAPDTAIRLSAAAMWEKSMTGARLSDSAAVSDTLEKVYAALIKNGITNAVAKFCRRQDLIHQQAAVDDSVFTLRYQLSANRNASPISVYRKLLTAFQAASMDSLIVGVNLVSPEDGEVSMRDYTLHMMMLAHLHRHYPQVRYSLHAGELAAGMVRPELLRYHISQAVMIAGAQRIGHGVDISHEAQCLQLLDTMAQRKVAVEINLSSNEFILHVKNEAHPLLMYYTHHVPLVISTDDPAVLRTDLTEQYVLLATRYPSLRYVEIKALVRNSIVYSFLPPALKEQKLQQLDKAFYEFEAALMKRMNAK</sequence>
<accession>A0A3E1P9I4</accession>
<proteinExistence type="inferred from homology"/>